<proteinExistence type="predicted"/>
<name>A0A165SBD9_9AGAM</name>
<dbReference type="InterPro" id="IPR049233">
    <property type="entry name" value="DUF6830"/>
</dbReference>
<dbReference type="Proteomes" id="UP000076761">
    <property type="component" value="Unassembled WGS sequence"/>
</dbReference>
<evidence type="ECO:0000313" key="3">
    <source>
        <dbReference type="EMBL" id="KZT24914.1"/>
    </source>
</evidence>
<evidence type="ECO:0000256" key="1">
    <source>
        <dbReference type="SAM" id="MobiDB-lite"/>
    </source>
</evidence>
<feature type="domain" description="DUF6830" evidence="2">
    <location>
        <begin position="642"/>
        <end position="775"/>
    </location>
</feature>
<dbReference type="Pfam" id="PF20722">
    <property type="entry name" value="DUF6830"/>
    <property type="match status" value="1"/>
</dbReference>
<protein>
    <recommendedName>
        <fullName evidence="2">DUF6830 domain-containing protein</fullName>
    </recommendedName>
</protein>
<dbReference type="OrthoDB" id="2576233at2759"/>
<gene>
    <name evidence="3" type="ORF">NEOLEDRAFT_1156454</name>
</gene>
<dbReference type="InParanoid" id="A0A165SBD9"/>
<sequence>MSQSTWCCKSCSTSYKRKGDLVQHQNQAAGCKWVLEDRRTRPSVEIPDYATLDELEEDPPYLHSAPAACDMDNVDMHMADFPSDDAMHDSMQAPGMIGDATEPNTTQEDEQLTSDNPYYPFENRLDWEVAQWAIEEGPGQSAFTRLLNIDGVQEKLGLSYKDSHSLNQIIDQLPALASWQKSIIQADGVPGEHELYFCDPIECIRALYGNLAFLDHMKFAPEHQFTDSKKLHWIINEMTTADWMWKAQEALPNGSTVVPVILSSDKTQLTIFNGDATAYPVYITIGLISSAIRWKPSYCAQMLLGYLPTSMDDGDLSDEDAHLAHSHLFHCSMTKIIETLKIAGQDGLKLTSADGAVCQCFPIVSCYVADYPEQCLVTCTWQNRTCPKCHVVWDDLGSGMLGGRRKQKETLRTLKHAEKLGSARKAQEALKTDGLNFIPQPFFVGLPFMCIHTAITSDVLHQLFQGLEDHLIEWTRILMGDSELDAWFKRLPPMHGMRHFTDGISRLTNVSAKEHKEMCKQFLGCIVNCLDIPASAVKASRGLLDFIHLAQYKSHSMETLAELEAALKKFHENKEIFIKRENHFNLPKLHSAEHYLQCIRLFGTMDNYNTETTERYHIYLAKDAYRATNKKDYFEQMTQWLERQEKMKAFAIPLAKAPSVRKVTFDRLVNDHGATGFESALKTFIASYKDPANPGRRARRSDDTMSLPFTAVDLWYRVKFAVPELHDESEPPTLHTAHAEPLCQNQNGTLHARFDTVLVNETSDSEERGMKGKRVARLRAIFKIPEESVRETFGSAVRPPGPLAYIEWFTRAWDKDPNNLMFRVSQCKGQNGRKESAIIELDTIFRECHLLPKFEARANRAWTSLNVLDRCDHFFINDFADHHLYQTIW</sequence>
<reference evidence="3 4" key="1">
    <citation type="journal article" date="2016" name="Mol. Biol. Evol.">
        <title>Comparative Genomics of Early-Diverging Mushroom-Forming Fungi Provides Insights into the Origins of Lignocellulose Decay Capabilities.</title>
        <authorList>
            <person name="Nagy L.G."/>
            <person name="Riley R."/>
            <person name="Tritt A."/>
            <person name="Adam C."/>
            <person name="Daum C."/>
            <person name="Floudas D."/>
            <person name="Sun H."/>
            <person name="Yadav J.S."/>
            <person name="Pangilinan J."/>
            <person name="Larsson K.H."/>
            <person name="Matsuura K."/>
            <person name="Barry K."/>
            <person name="Labutti K."/>
            <person name="Kuo R."/>
            <person name="Ohm R.A."/>
            <person name="Bhattacharya S.S."/>
            <person name="Shirouzu T."/>
            <person name="Yoshinaga Y."/>
            <person name="Martin F.M."/>
            <person name="Grigoriev I.V."/>
            <person name="Hibbett D.S."/>
        </authorList>
    </citation>
    <scope>NUCLEOTIDE SEQUENCE [LARGE SCALE GENOMIC DNA]</scope>
    <source>
        <strain evidence="3 4">HHB14362 ss-1</strain>
    </source>
</reference>
<dbReference type="InterPro" id="IPR041078">
    <property type="entry name" value="Plavaka"/>
</dbReference>
<feature type="region of interest" description="Disordered" evidence="1">
    <location>
        <begin position="96"/>
        <end position="116"/>
    </location>
</feature>
<dbReference type="EMBL" id="KV425574">
    <property type="protein sequence ID" value="KZT24914.1"/>
    <property type="molecule type" value="Genomic_DNA"/>
</dbReference>
<dbReference type="Pfam" id="PF18759">
    <property type="entry name" value="Plavaka"/>
    <property type="match status" value="1"/>
</dbReference>
<evidence type="ECO:0000313" key="4">
    <source>
        <dbReference type="Proteomes" id="UP000076761"/>
    </source>
</evidence>
<evidence type="ECO:0000259" key="2">
    <source>
        <dbReference type="Pfam" id="PF20722"/>
    </source>
</evidence>
<organism evidence="3 4">
    <name type="scientific">Neolentinus lepideus HHB14362 ss-1</name>
    <dbReference type="NCBI Taxonomy" id="1314782"/>
    <lineage>
        <taxon>Eukaryota</taxon>
        <taxon>Fungi</taxon>
        <taxon>Dikarya</taxon>
        <taxon>Basidiomycota</taxon>
        <taxon>Agaricomycotina</taxon>
        <taxon>Agaricomycetes</taxon>
        <taxon>Gloeophyllales</taxon>
        <taxon>Gloeophyllaceae</taxon>
        <taxon>Neolentinus</taxon>
    </lineage>
</organism>
<dbReference type="AlphaFoldDB" id="A0A165SBD9"/>
<keyword evidence="4" id="KW-1185">Reference proteome</keyword>
<accession>A0A165SBD9</accession>